<dbReference type="InterPro" id="IPR023404">
    <property type="entry name" value="rSAM_horseshoe"/>
</dbReference>
<keyword evidence="7" id="KW-0411">Iron-sulfur</keyword>
<keyword evidence="6" id="KW-0408">Iron</keyword>
<dbReference type="InterPro" id="IPR007197">
    <property type="entry name" value="rSAM"/>
</dbReference>
<name>A0A1G1KQD1_9BACT</name>
<dbReference type="InterPro" id="IPR058240">
    <property type="entry name" value="rSAM_sf"/>
</dbReference>
<dbReference type="Gene3D" id="3.80.30.20">
    <property type="entry name" value="tm_1862 like domain"/>
    <property type="match status" value="1"/>
</dbReference>
<accession>A0A1G1KQD1</accession>
<evidence type="ECO:0000313" key="11">
    <source>
        <dbReference type="Proteomes" id="UP000178187"/>
    </source>
</evidence>
<dbReference type="EMBL" id="MHFR01000069">
    <property type="protein sequence ID" value="OGW95035.1"/>
    <property type="molecule type" value="Genomic_DNA"/>
</dbReference>
<dbReference type="SFLD" id="SFLDS00029">
    <property type="entry name" value="Radical_SAM"/>
    <property type="match status" value="1"/>
</dbReference>
<evidence type="ECO:0000259" key="8">
    <source>
        <dbReference type="PROSITE" id="PS51332"/>
    </source>
</evidence>
<dbReference type="InterPro" id="IPR006638">
    <property type="entry name" value="Elp3/MiaA/NifB-like_rSAM"/>
</dbReference>
<keyword evidence="2" id="KW-0489">Methyltransferase</keyword>
<reference evidence="10 11" key="1">
    <citation type="journal article" date="2016" name="Nat. Commun.">
        <title>Thousands of microbial genomes shed light on interconnected biogeochemical processes in an aquifer system.</title>
        <authorList>
            <person name="Anantharaman K."/>
            <person name="Brown C.T."/>
            <person name="Hug L.A."/>
            <person name="Sharon I."/>
            <person name="Castelle C.J."/>
            <person name="Probst A.J."/>
            <person name="Thomas B.C."/>
            <person name="Singh A."/>
            <person name="Wilkins M.J."/>
            <person name="Karaoz U."/>
            <person name="Brodie E.L."/>
            <person name="Williams K.H."/>
            <person name="Hubbard S.S."/>
            <person name="Banfield J.F."/>
        </authorList>
    </citation>
    <scope>NUCLEOTIDE SEQUENCE [LARGE SCALE GENOMIC DNA]</scope>
</reference>
<proteinExistence type="predicted"/>
<evidence type="ECO:0000313" key="10">
    <source>
        <dbReference type="EMBL" id="OGW95035.1"/>
    </source>
</evidence>
<comment type="cofactor">
    <cofactor evidence="1">
        <name>[4Fe-4S] cluster</name>
        <dbReference type="ChEBI" id="CHEBI:49883"/>
    </cofactor>
</comment>
<dbReference type="PANTHER" id="PTHR43409">
    <property type="entry name" value="ANAEROBIC MAGNESIUM-PROTOPORPHYRIN IX MONOMETHYL ESTER CYCLASE-RELATED"/>
    <property type="match status" value="1"/>
</dbReference>
<dbReference type="InterPro" id="IPR034466">
    <property type="entry name" value="Methyltransferase_Class_B"/>
</dbReference>
<evidence type="ECO:0000256" key="3">
    <source>
        <dbReference type="ARBA" id="ARBA00022679"/>
    </source>
</evidence>
<dbReference type="SUPFAM" id="SSF52242">
    <property type="entry name" value="Cobalamin (vitamin B12)-binding domain"/>
    <property type="match status" value="1"/>
</dbReference>
<dbReference type="Gene3D" id="3.40.50.280">
    <property type="entry name" value="Cobalamin-binding domain"/>
    <property type="match status" value="1"/>
</dbReference>
<protein>
    <submittedName>
        <fullName evidence="10">Uncharacterized protein</fullName>
    </submittedName>
</protein>
<evidence type="ECO:0000256" key="4">
    <source>
        <dbReference type="ARBA" id="ARBA00022691"/>
    </source>
</evidence>
<dbReference type="PROSITE" id="PS51332">
    <property type="entry name" value="B12_BINDING"/>
    <property type="match status" value="1"/>
</dbReference>
<keyword evidence="4" id="KW-0949">S-adenosyl-L-methionine</keyword>
<dbReference type="GO" id="GO:0046872">
    <property type="term" value="F:metal ion binding"/>
    <property type="evidence" value="ECO:0007669"/>
    <property type="project" value="UniProtKB-KW"/>
</dbReference>
<dbReference type="GO" id="GO:0051539">
    <property type="term" value="F:4 iron, 4 sulfur cluster binding"/>
    <property type="evidence" value="ECO:0007669"/>
    <property type="project" value="UniProtKB-KW"/>
</dbReference>
<evidence type="ECO:0000256" key="1">
    <source>
        <dbReference type="ARBA" id="ARBA00001966"/>
    </source>
</evidence>
<comment type="caution">
    <text evidence="10">The sequence shown here is derived from an EMBL/GenBank/DDBJ whole genome shotgun (WGS) entry which is preliminary data.</text>
</comment>
<dbReference type="SFLD" id="SFLDG01082">
    <property type="entry name" value="B12-binding_domain_containing"/>
    <property type="match status" value="1"/>
</dbReference>
<feature type="domain" description="B12-binding" evidence="8">
    <location>
        <begin position="6"/>
        <end position="143"/>
    </location>
</feature>
<keyword evidence="3" id="KW-0808">Transferase</keyword>
<dbReference type="InterPro" id="IPR006158">
    <property type="entry name" value="Cobalamin-bd"/>
</dbReference>
<gene>
    <name evidence="10" type="ORF">A3G33_05220</name>
</gene>
<evidence type="ECO:0000256" key="5">
    <source>
        <dbReference type="ARBA" id="ARBA00022723"/>
    </source>
</evidence>
<dbReference type="SUPFAM" id="SSF102114">
    <property type="entry name" value="Radical SAM enzymes"/>
    <property type="match status" value="1"/>
</dbReference>
<dbReference type="PROSITE" id="PS51918">
    <property type="entry name" value="RADICAL_SAM"/>
    <property type="match status" value="1"/>
</dbReference>
<dbReference type="AlphaFoldDB" id="A0A1G1KQD1"/>
<evidence type="ECO:0000259" key="9">
    <source>
        <dbReference type="PROSITE" id="PS51918"/>
    </source>
</evidence>
<evidence type="ECO:0000256" key="2">
    <source>
        <dbReference type="ARBA" id="ARBA00022603"/>
    </source>
</evidence>
<dbReference type="GO" id="GO:0003824">
    <property type="term" value="F:catalytic activity"/>
    <property type="evidence" value="ECO:0007669"/>
    <property type="project" value="InterPro"/>
</dbReference>
<dbReference type="CDD" id="cd01335">
    <property type="entry name" value="Radical_SAM"/>
    <property type="match status" value="1"/>
</dbReference>
<dbReference type="CDD" id="cd02068">
    <property type="entry name" value="radical_SAM_B12_BD"/>
    <property type="match status" value="1"/>
</dbReference>
<dbReference type="PANTHER" id="PTHR43409:SF7">
    <property type="entry name" value="BLL1977 PROTEIN"/>
    <property type="match status" value="1"/>
</dbReference>
<evidence type="ECO:0000256" key="6">
    <source>
        <dbReference type="ARBA" id="ARBA00023004"/>
    </source>
</evidence>
<dbReference type="InterPro" id="IPR036724">
    <property type="entry name" value="Cobalamin-bd_sf"/>
</dbReference>
<feature type="domain" description="Radical SAM core" evidence="9">
    <location>
        <begin position="192"/>
        <end position="425"/>
    </location>
</feature>
<organism evidence="10 11">
    <name type="scientific">Candidatus Danuiimicrobium aquiferis</name>
    <dbReference type="NCBI Taxonomy" id="1801832"/>
    <lineage>
        <taxon>Bacteria</taxon>
        <taxon>Pseudomonadati</taxon>
        <taxon>Candidatus Omnitrophota</taxon>
        <taxon>Candidatus Danuiimicrobium</taxon>
    </lineage>
</organism>
<dbReference type="Pfam" id="PF02310">
    <property type="entry name" value="B12-binding"/>
    <property type="match status" value="1"/>
</dbReference>
<dbReference type="Pfam" id="PF04055">
    <property type="entry name" value="Radical_SAM"/>
    <property type="match status" value="1"/>
</dbReference>
<evidence type="ECO:0000256" key="7">
    <source>
        <dbReference type="ARBA" id="ARBA00023014"/>
    </source>
</evidence>
<dbReference type="GO" id="GO:0031419">
    <property type="term" value="F:cobalamin binding"/>
    <property type="evidence" value="ECO:0007669"/>
    <property type="project" value="InterPro"/>
</dbReference>
<dbReference type="SFLD" id="SFLDG01123">
    <property type="entry name" value="methyltransferase_(Class_B)"/>
    <property type="match status" value="1"/>
</dbReference>
<dbReference type="Proteomes" id="UP000178187">
    <property type="component" value="Unassembled WGS sequence"/>
</dbReference>
<dbReference type="SMART" id="SM00729">
    <property type="entry name" value="Elp3"/>
    <property type="match status" value="1"/>
</dbReference>
<dbReference type="InterPro" id="IPR051198">
    <property type="entry name" value="BchE-like"/>
</dbReference>
<keyword evidence="5" id="KW-0479">Metal-binding</keyword>
<sequence length="479" mass="55470">MLKNARNKILLIRPKDNMPVFWFPLGFAYLKSDIPKRYQVKIFDCAFLDLPASSSRFQKEVMEFAPDIVGISISTLVLKEALEVLKKVKTINQKTITVVGGPHPSLYPDELMKNDFIDYLFRGDAEIAFPKFLNALECGDGFNLIKGLTYRSNDTIVKNDFDWETNLDQPNFPDYQAAGLEEYLKNGYNYGGFYGRTAPIWITRGCPYLCQYCSAPLINGRQVRAPSVLYVVRMIKHLYDQFRIRQFTIVDDNFTFYPDYTKEFCREIIKCKKENYFSEKISFATPNGIRLERIDDELLVLMKKAGWEGVTIAPESGSRKTLDRMKKMINPDKVPDIVARIKRCGLRVRAFFIVGYPGETKEDLEATVRLIRKCKLDALIVHLFHPIPGTPIFDELVKEKIIPHDFVPCSFCKAYLPRIFKKTIEQQYVAPGFENFSLFWFMLKENLLLALRNPYSLIYFVKINGIMNIIKKLSRLAVE</sequence>